<dbReference type="Gramene" id="TRITD2Bv1G050560.1">
    <property type="protein sequence ID" value="TRITD2Bv1G050560.1"/>
    <property type="gene ID" value="TRITD2Bv1G050560"/>
</dbReference>
<dbReference type="PROSITE" id="PS50011">
    <property type="entry name" value="PROTEIN_KINASE_DOM"/>
    <property type="match status" value="1"/>
</dbReference>
<evidence type="ECO:0000313" key="2">
    <source>
        <dbReference type="EMBL" id="VAH42971.1"/>
    </source>
</evidence>
<keyword evidence="3" id="KW-1185">Reference proteome</keyword>
<dbReference type="SUPFAM" id="SSF56112">
    <property type="entry name" value="Protein kinase-like (PK-like)"/>
    <property type="match status" value="1"/>
</dbReference>
<dbReference type="InterPro" id="IPR000719">
    <property type="entry name" value="Prot_kinase_dom"/>
</dbReference>
<dbReference type="GO" id="GO:0005524">
    <property type="term" value="F:ATP binding"/>
    <property type="evidence" value="ECO:0007669"/>
    <property type="project" value="InterPro"/>
</dbReference>
<evidence type="ECO:0000259" key="1">
    <source>
        <dbReference type="PROSITE" id="PS50011"/>
    </source>
</evidence>
<dbReference type="AlphaFoldDB" id="A0A9R1PGL2"/>
<dbReference type="Proteomes" id="UP000324705">
    <property type="component" value="Chromosome 2B"/>
</dbReference>
<organism evidence="2 3">
    <name type="scientific">Triticum turgidum subsp. durum</name>
    <name type="common">Durum wheat</name>
    <name type="synonym">Triticum durum</name>
    <dbReference type="NCBI Taxonomy" id="4567"/>
    <lineage>
        <taxon>Eukaryota</taxon>
        <taxon>Viridiplantae</taxon>
        <taxon>Streptophyta</taxon>
        <taxon>Embryophyta</taxon>
        <taxon>Tracheophyta</taxon>
        <taxon>Spermatophyta</taxon>
        <taxon>Magnoliopsida</taxon>
        <taxon>Liliopsida</taxon>
        <taxon>Poales</taxon>
        <taxon>Poaceae</taxon>
        <taxon>BOP clade</taxon>
        <taxon>Pooideae</taxon>
        <taxon>Triticodae</taxon>
        <taxon>Triticeae</taxon>
        <taxon>Triticinae</taxon>
        <taxon>Triticum</taxon>
    </lineage>
</organism>
<dbReference type="EMBL" id="LT934114">
    <property type="protein sequence ID" value="VAH42971.1"/>
    <property type="molecule type" value="Genomic_DNA"/>
</dbReference>
<protein>
    <recommendedName>
        <fullName evidence="1">Protein kinase domain-containing protein</fullName>
    </recommendedName>
</protein>
<gene>
    <name evidence="2" type="ORF">TRITD_2Bv1G050560</name>
</gene>
<reference evidence="2 3" key="1">
    <citation type="submission" date="2017-09" db="EMBL/GenBank/DDBJ databases">
        <authorList>
            <consortium name="International Durum Wheat Genome Sequencing Consortium (IDWGSC)"/>
            <person name="Milanesi L."/>
        </authorList>
    </citation>
    <scope>NUCLEOTIDE SEQUENCE [LARGE SCALE GENOMIC DNA]</scope>
    <source>
        <strain evidence="3">cv. Svevo</strain>
    </source>
</reference>
<dbReference type="InterPro" id="IPR011009">
    <property type="entry name" value="Kinase-like_dom_sf"/>
</dbReference>
<proteinExistence type="predicted"/>
<accession>A0A9R1PGL2</accession>
<dbReference type="GO" id="GO:0004672">
    <property type="term" value="F:protein kinase activity"/>
    <property type="evidence" value="ECO:0007669"/>
    <property type="project" value="InterPro"/>
</dbReference>
<feature type="domain" description="Protein kinase" evidence="1">
    <location>
        <begin position="1"/>
        <end position="127"/>
    </location>
</feature>
<sequence>MYLSKLVATCRKMCRTKKLIMHQYNLHHQWIYSSNFCEGLCCCLPMSRSAFARRYLSFLFYLIQYASILIDDRSAICMKWMHRDLKPENFLFANWKETAALKAIDFGLFVLFFTPSRVNPNILYGYH</sequence>
<name>A0A9R1PGL2_TRITD</name>
<dbReference type="Gene3D" id="1.10.510.10">
    <property type="entry name" value="Transferase(Phosphotransferase) domain 1"/>
    <property type="match status" value="1"/>
</dbReference>
<evidence type="ECO:0000313" key="3">
    <source>
        <dbReference type="Proteomes" id="UP000324705"/>
    </source>
</evidence>